<dbReference type="GO" id="GO:0051117">
    <property type="term" value="F:ATPase binding"/>
    <property type="evidence" value="ECO:0007669"/>
    <property type="project" value="TreeGrafter"/>
</dbReference>
<dbReference type="InterPro" id="IPR001907">
    <property type="entry name" value="ClpP"/>
</dbReference>
<evidence type="ECO:0000256" key="4">
    <source>
        <dbReference type="ARBA" id="ARBA00022801"/>
    </source>
</evidence>
<dbReference type="CDD" id="cd07016">
    <property type="entry name" value="S14_ClpP_1"/>
    <property type="match status" value="1"/>
</dbReference>
<evidence type="ECO:0000256" key="5">
    <source>
        <dbReference type="ARBA" id="ARBA00022825"/>
    </source>
</evidence>
<protein>
    <recommendedName>
        <fullName evidence="6">ATP-dependent Clp protease proteolytic subunit</fullName>
    </recommendedName>
</protein>
<dbReference type="SUPFAM" id="SSF52096">
    <property type="entry name" value="ClpP/crotonase"/>
    <property type="match status" value="1"/>
</dbReference>
<dbReference type="GO" id="GO:0004176">
    <property type="term" value="F:ATP-dependent peptidase activity"/>
    <property type="evidence" value="ECO:0007669"/>
    <property type="project" value="InterPro"/>
</dbReference>
<sequence>MKKKIQQVAHKFTNSLDGDEHAMTISGAIGQGGWFYDATSANDVRRALDGVTAATIRIKLNSGGGDAFDGIEIYNYLKDHSAHVIVEVTALAASAASIIAMGADEIIMRTGSNLMIHEAATFAYGTKSDIQKTMNALETIDESIVSIYKQRTGLSSEEIRNMIEAETWLTAEEALEKGFVDSIETAEDPDEPERDDFINFSNEQMNSIVAKVTANLQKNIKQTNEPKPVAKKRGFIF</sequence>
<dbReference type="GO" id="GO:0006515">
    <property type="term" value="P:protein quality control for misfolded or incompletely synthesized proteins"/>
    <property type="evidence" value="ECO:0007669"/>
    <property type="project" value="TreeGrafter"/>
</dbReference>
<dbReference type="Proteomes" id="UP001307168">
    <property type="component" value="Unassembled WGS sequence"/>
</dbReference>
<evidence type="ECO:0000313" key="8">
    <source>
        <dbReference type="Proteomes" id="UP001307168"/>
    </source>
</evidence>
<dbReference type="PANTHER" id="PTHR10381:SF70">
    <property type="entry name" value="ATP-DEPENDENT CLP PROTEASE PROTEOLYTIC SUBUNIT"/>
    <property type="match status" value="1"/>
</dbReference>
<organism evidence="7 8">
    <name type="scientific">Peribacillus castrilensis</name>
    <dbReference type="NCBI Taxonomy" id="2897690"/>
    <lineage>
        <taxon>Bacteria</taxon>
        <taxon>Bacillati</taxon>
        <taxon>Bacillota</taxon>
        <taxon>Bacilli</taxon>
        <taxon>Bacillales</taxon>
        <taxon>Bacillaceae</taxon>
        <taxon>Peribacillus</taxon>
    </lineage>
</organism>
<evidence type="ECO:0000256" key="6">
    <source>
        <dbReference type="RuleBase" id="RU003567"/>
    </source>
</evidence>
<dbReference type="Gene3D" id="3.90.226.10">
    <property type="entry name" value="2-enoyl-CoA Hydratase, Chain A, domain 1"/>
    <property type="match status" value="1"/>
</dbReference>
<evidence type="ECO:0000313" key="7">
    <source>
        <dbReference type="EMBL" id="MEC0271913.1"/>
    </source>
</evidence>
<dbReference type="PANTHER" id="PTHR10381">
    <property type="entry name" value="ATP-DEPENDENT CLP PROTEASE PROTEOLYTIC SUBUNIT"/>
    <property type="match status" value="1"/>
</dbReference>
<dbReference type="PRINTS" id="PR00127">
    <property type="entry name" value="CLPPROTEASEP"/>
</dbReference>
<keyword evidence="5" id="KW-0720">Serine protease</keyword>
<keyword evidence="8" id="KW-1185">Reference proteome</keyword>
<keyword evidence="3 7" id="KW-0645">Protease</keyword>
<dbReference type="RefSeq" id="WP_367406020.1">
    <property type="nucleotide sequence ID" value="NZ_JARNBH010000002.1"/>
</dbReference>
<keyword evidence="2" id="KW-0963">Cytoplasm</keyword>
<evidence type="ECO:0000256" key="1">
    <source>
        <dbReference type="ARBA" id="ARBA00007039"/>
    </source>
</evidence>
<dbReference type="GO" id="GO:0004252">
    <property type="term" value="F:serine-type endopeptidase activity"/>
    <property type="evidence" value="ECO:0007669"/>
    <property type="project" value="InterPro"/>
</dbReference>
<gene>
    <name evidence="7" type="ORF">P4706_02290</name>
</gene>
<dbReference type="EMBL" id="JARNBH010000002">
    <property type="protein sequence ID" value="MEC0271913.1"/>
    <property type="molecule type" value="Genomic_DNA"/>
</dbReference>
<dbReference type="AlphaFoldDB" id="A0AAW9N8X4"/>
<dbReference type="InterPro" id="IPR023562">
    <property type="entry name" value="ClpP/TepA"/>
</dbReference>
<accession>A0AAW9N8X4</accession>
<dbReference type="InterPro" id="IPR029045">
    <property type="entry name" value="ClpP/crotonase-like_dom_sf"/>
</dbReference>
<keyword evidence="4" id="KW-0378">Hydrolase</keyword>
<evidence type="ECO:0000256" key="3">
    <source>
        <dbReference type="ARBA" id="ARBA00022670"/>
    </source>
</evidence>
<proteinExistence type="inferred from homology"/>
<comment type="similarity">
    <text evidence="1 6">Belongs to the peptidase S14 family.</text>
</comment>
<name>A0AAW9N8X4_9BACI</name>
<comment type="caution">
    <text evidence="7">The sequence shown here is derived from an EMBL/GenBank/DDBJ whole genome shotgun (WGS) entry which is preliminary data.</text>
</comment>
<evidence type="ECO:0000256" key="2">
    <source>
        <dbReference type="ARBA" id="ARBA00022490"/>
    </source>
</evidence>
<dbReference type="GO" id="GO:0009368">
    <property type="term" value="C:endopeptidase Clp complex"/>
    <property type="evidence" value="ECO:0007669"/>
    <property type="project" value="TreeGrafter"/>
</dbReference>
<dbReference type="NCBIfam" id="NF045542">
    <property type="entry name" value="Clp_rel_HeadMat"/>
    <property type="match status" value="1"/>
</dbReference>
<dbReference type="Pfam" id="PF00574">
    <property type="entry name" value="CLP_protease"/>
    <property type="match status" value="1"/>
</dbReference>
<reference evidence="7 8" key="1">
    <citation type="submission" date="2023-03" db="EMBL/GenBank/DDBJ databases">
        <title>Bacillus Genome Sequencing.</title>
        <authorList>
            <person name="Dunlap C."/>
        </authorList>
    </citation>
    <scope>NUCLEOTIDE SEQUENCE [LARGE SCALE GENOMIC DNA]</scope>
    <source>
        <strain evidence="7 8">B-41290</strain>
    </source>
</reference>